<evidence type="ECO:0000259" key="1">
    <source>
        <dbReference type="PROSITE" id="PS50164"/>
    </source>
</evidence>
<dbReference type="AlphaFoldDB" id="A0A151IJR3"/>
<dbReference type="EMBL" id="KQ977294">
    <property type="protein sequence ID" value="KYN03889.1"/>
    <property type="molecule type" value="Genomic_DNA"/>
</dbReference>
<organism evidence="2 3">
    <name type="scientific">Cyphomyrmex costatus</name>
    <dbReference type="NCBI Taxonomy" id="456900"/>
    <lineage>
        <taxon>Eukaryota</taxon>
        <taxon>Metazoa</taxon>
        <taxon>Ecdysozoa</taxon>
        <taxon>Arthropoda</taxon>
        <taxon>Hexapoda</taxon>
        <taxon>Insecta</taxon>
        <taxon>Pterygota</taxon>
        <taxon>Neoptera</taxon>
        <taxon>Endopterygota</taxon>
        <taxon>Hymenoptera</taxon>
        <taxon>Apocrita</taxon>
        <taxon>Aculeata</taxon>
        <taxon>Formicoidea</taxon>
        <taxon>Formicidae</taxon>
        <taxon>Myrmicinae</taxon>
        <taxon>Cyphomyrmex</taxon>
    </lineage>
</organism>
<dbReference type="InterPro" id="IPR053748">
    <property type="entry name" value="Host_DNA_Degrad_Endo"/>
</dbReference>
<keyword evidence="3" id="KW-1185">Reference proteome</keyword>
<accession>A0A151IJR3</accession>
<evidence type="ECO:0000313" key="2">
    <source>
        <dbReference type="EMBL" id="KYN03889.1"/>
    </source>
</evidence>
<proteinExistence type="predicted"/>
<name>A0A151IJR3_9HYME</name>
<protein>
    <recommendedName>
        <fullName evidence="1">GIY-YIG domain-containing protein</fullName>
    </recommendedName>
</protein>
<sequence>MIKKLFVVLNIFKVSYSVISFFNKSVFTISYRILNTLSSFIKVHKGELNKFQSQNVVYQINCQDCIASYVGQTKRQLKTRINEYRNNIKSSSRFLRHL</sequence>
<dbReference type="PROSITE" id="PS50164">
    <property type="entry name" value="GIY_YIG"/>
    <property type="match status" value="1"/>
</dbReference>
<dbReference type="Gene3D" id="3.40.1440.40">
    <property type="match status" value="1"/>
</dbReference>
<feature type="domain" description="GIY-YIG" evidence="1">
    <location>
        <begin position="53"/>
        <end position="98"/>
    </location>
</feature>
<dbReference type="Proteomes" id="UP000078542">
    <property type="component" value="Unassembled WGS sequence"/>
</dbReference>
<gene>
    <name evidence="2" type="ORF">ALC62_05190</name>
</gene>
<dbReference type="STRING" id="456900.A0A151IJR3"/>
<reference evidence="2 3" key="1">
    <citation type="submission" date="2016-03" db="EMBL/GenBank/DDBJ databases">
        <title>Cyphomyrmex costatus WGS genome.</title>
        <authorList>
            <person name="Nygaard S."/>
            <person name="Hu H."/>
            <person name="Boomsma J."/>
            <person name="Zhang G."/>
        </authorList>
    </citation>
    <scope>NUCLEOTIDE SEQUENCE [LARGE SCALE GENOMIC DNA]</scope>
    <source>
        <strain evidence="2">MS0001</strain>
        <tissue evidence="2">Whole body</tissue>
    </source>
</reference>
<dbReference type="InterPro" id="IPR000305">
    <property type="entry name" value="GIY-YIG_endonuc"/>
</dbReference>
<evidence type="ECO:0000313" key="3">
    <source>
        <dbReference type="Proteomes" id="UP000078542"/>
    </source>
</evidence>